<proteinExistence type="predicted"/>
<protein>
    <submittedName>
        <fullName evidence="1">993_t:CDS:1</fullName>
    </submittedName>
</protein>
<accession>A0A9N8Z5K9</accession>
<reference evidence="1" key="1">
    <citation type="submission" date="2021-06" db="EMBL/GenBank/DDBJ databases">
        <authorList>
            <person name="Kallberg Y."/>
            <person name="Tangrot J."/>
            <person name="Rosling A."/>
        </authorList>
    </citation>
    <scope>NUCLEOTIDE SEQUENCE</scope>
    <source>
        <strain evidence="1">AZ414A</strain>
    </source>
</reference>
<evidence type="ECO:0000313" key="1">
    <source>
        <dbReference type="EMBL" id="CAG8474982.1"/>
    </source>
</evidence>
<organism evidence="1 2">
    <name type="scientific">Diversispora eburnea</name>
    <dbReference type="NCBI Taxonomy" id="1213867"/>
    <lineage>
        <taxon>Eukaryota</taxon>
        <taxon>Fungi</taxon>
        <taxon>Fungi incertae sedis</taxon>
        <taxon>Mucoromycota</taxon>
        <taxon>Glomeromycotina</taxon>
        <taxon>Glomeromycetes</taxon>
        <taxon>Diversisporales</taxon>
        <taxon>Diversisporaceae</taxon>
        <taxon>Diversispora</taxon>
    </lineage>
</organism>
<evidence type="ECO:0000313" key="2">
    <source>
        <dbReference type="Proteomes" id="UP000789706"/>
    </source>
</evidence>
<comment type="caution">
    <text evidence="1">The sequence shown here is derived from an EMBL/GenBank/DDBJ whole genome shotgun (WGS) entry which is preliminary data.</text>
</comment>
<dbReference type="Proteomes" id="UP000789706">
    <property type="component" value="Unassembled WGS sequence"/>
</dbReference>
<name>A0A9N8Z5K9_9GLOM</name>
<keyword evidence="2" id="KW-1185">Reference proteome</keyword>
<dbReference type="AlphaFoldDB" id="A0A9N8Z5K9"/>
<sequence length="116" mass="13470">MPRQAEQLTKFTGMQINRSKSDPLFVNHHRSKSDPLFVNVKTKISDSNPQIEFDIHIIHIINDIDNIQAICLLEIYIQKTEAKNSKRNDPGKVKKACNIISNKRITDKELRYPKIE</sequence>
<gene>
    <name evidence="1" type="ORF">DEBURN_LOCUS3353</name>
</gene>
<dbReference type="EMBL" id="CAJVPK010000211">
    <property type="protein sequence ID" value="CAG8474982.1"/>
    <property type="molecule type" value="Genomic_DNA"/>
</dbReference>